<gene>
    <name evidence="1" type="ORF">LEM8419_00455</name>
</gene>
<organism evidence="1 2">
    <name type="scientific">Neolewinella maritima</name>
    <dbReference type="NCBI Taxonomy" id="1383882"/>
    <lineage>
        <taxon>Bacteria</taxon>
        <taxon>Pseudomonadati</taxon>
        <taxon>Bacteroidota</taxon>
        <taxon>Saprospiria</taxon>
        <taxon>Saprospirales</taxon>
        <taxon>Lewinellaceae</taxon>
        <taxon>Neolewinella</taxon>
    </lineage>
</organism>
<evidence type="ECO:0000313" key="1">
    <source>
        <dbReference type="EMBL" id="CAH0999158.1"/>
    </source>
</evidence>
<evidence type="ECO:0000313" key="2">
    <source>
        <dbReference type="Proteomes" id="UP000837803"/>
    </source>
</evidence>
<name>A0ABM9AY80_9BACT</name>
<comment type="caution">
    <text evidence="1">The sequence shown here is derived from an EMBL/GenBank/DDBJ whole genome shotgun (WGS) entry which is preliminary data.</text>
</comment>
<keyword evidence="2" id="KW-1185">Reference proteome</keyword>
<protein>
    <recommendedName>
        <fullName evidence="3">Glyoxalase</fullName>
    </recommendedName>
</protein>
<dbReference type="RefSeq" id="WP_238749355.1">
    <property type="nucleotide sequence ID" value="NZ_CAKLPZ010000001.1"/>
</dbReference>
<sequence length="112" mass="13105">MARPHIPTLPTDSPEEAFQNATLRPILKEQHELLHTIFRHYLTKRKVRPEQLPAAQRMDKIKELVTRDNRLRGLLFGMVIGHFTAEEATYYVENESGVNRRMTNLLVERLLS</sequence>
<evidence type="ECO:0008006" key="3">
    <source>
        <dbReference type="Google" id="ProtNLM"/>
    </source>
</evidence>
<proteinExistence type="predicted"/>
<accession>A0ABM9AY80</accession>
<reference evidence="1" key="1">
    <citation type="submission" date="2021-12" db="EMBL/GenBank/DDBJ databases">
        <authorList>
            <person name="Rodrigo-Torres L."/>
            <person name="Arahal R. D."/>
            <person name="Lucena T."/>
        </authorList>
    </citation>
    <scope>NUCLEOTIDE SEQUENCE</scope>
    <source>
        <strain evidence="1">CECT 8419</strain>
    </source>
</reference>
<dbReference type="Proteomes" id="UP000837803">
    <property type="component" value="Unassembled WGS sequence"/>
</dbReference>
<dbReference type="EMBL" id="CAKLPZ010000001">
    <property type="protein sequence ID" value="CAH0999158.1"/>
    <property type="molecule type" value="Genomic_DNA"/>
</dbReference>